<reference evidence="2 3" key="1">
    <citation type="submission" date="2020-10" db="EMBL/GenBank/DDBJ databases">
        <title>Complete genome sequence of Paludibaculum fermentans P105T, a facultatively anaerobic acidobacterium capable of dissimilatory Fe(III) reduction.</title>
        <authorList>
            <person name="Dedysh S.N."/>
            <person name="Beletsky A.V."/>
            <person name="Kulichevskaya I.S."/>
            <person name="Mardanov A.V."/>
            <person name="Ravin N.V."/>
        </authorList>
    </citation>
    <scope>NUCLEOTIDE SEQUENCE [LARGE SCALE GENOMIC DNA]</scope>
    <source>
        <strain evidence="2 3">P105</strain>
    </source>
</reference>
<dbReference type="KEGG" id="pfer:IRI77_07365"/>
<keyword evidence="3" id="KW-1185">Reference proteome</keyword>
<organism evidence="2 3">
    <name type="scientific">Paludibaculum fermentans</name>
    <dbReference type="NCBI Taxonomy" id="1473598"/>
    <lineage>
        <taxon>Bacteria</taxon>
        <taxon>Pseudomonadati</taxon>
        <taxon>Acidobacteriota</taxon>
        <taxon>Terriglobia</taxon>
        <taxon>Bryobacterales</taxon>
        <taxon>Bryobacteraceae</taxon>
        <taxon>Paludibaculum</taxon>
    </lineage>
</organism>
<evidence type="ECO:0000313" key="2">
    <source>
        <dbReference type="EMBL" id="QOY89761.1"/>
    </source>
</evidence>
<protein>
    <submittedName>
        <fullName evidence="2">Uncharacterized protein</fullName>
    </submittedName>
</protein>
<sequence length="61" mass="6636">MSVSPEAVPQSSGLNPAEPEIDGPDPGTHAFRELAERFRESTNPDEIARLGDHLGRLLFHA</sequence>
<accession>A0A7S7NTX7</accession>
<dbReference type="AlphaFoldDB" id="A0A7S7NTX7"/>
<dbReference type="RefSeq" id="WP_194451423.1">
    <property type="nucleotide sequence ID" value="NZ_CP063849.1"/>
</dbReference>
<proteinExistence type="predicted"/>
<feature type="region of interest" description="Disordered" evidence="1">
    <location>
        <begin position="1"/>
        <end position="29"/>
    </location>
</feature>
<evidence type="ECO:0000256" key="1">
    <source>
        <dbReference type="SAM" id="MobiDB-lite"/>
    </source>
</evidence>
<evidence type="ECO:0000313" key="3">
    <source>
        <dbReference type="Proteomes" id="UP000593892"/>
    </source>
</evidence>
<feature type="compositionally biased region" description="Polar residues" evidence="1">
    <location>
        <begin position="1"/>
        <end position="14"/>
    </location>
</feature>
<dbReference type="Proteomes" id="UP000593892">
    <property type="component" value="Chromosome"/>
</dbReference>
<gene>
    <name evidence="2" type="ORF">IRI77_07365</name>
</gene>
<name>A0A7S7NTX7_PALFE</name>
<dbReference type="EMBL" id="CP063849">
    <property type="protein sequence ID" value="QOY89761.1"/>
    <property type="molecule type" value="Genomic_DNA"/>
</dbReference>